<evidence type="ECO:0000256" key="3">
    <source>
        <dbReference type="ARBA" id="ARBA00022989"/>
    </source>
</evidence>
<dbReference type="EMBL" id="CACVAT010000426">
    <property type="protein sequence ID" value="CAA6826518.1"/>
    <property type="molecule type" value="Genomic_DNA"/>
</dbReference>
<dbReference type="SUPFAM" id="SSF52540">
    <property type="entry name" value="P-loop containing nucleoside triphosphate hydrolases"/>
    <property type="match status" value="1"/>
</dbReference>
<keyword evidence="2" id="KW-0812">Transmembrane</keyword>
<comment type="subcellular location">
    <subcellularLocation>
        <location evidence="1">Membrane</location>
        <topology evidence="1">Multi-pass membrane protein</topology>
    </subcellularLocation>
</comment>
<feature type="domain" description="G" evidence="6">
    <location>
        <begin position="107"/>
        <end position="217"/>
    </location>
</feature>
<evidence type="ECO:0000259" key="6">
    <source>
        <dbReference type="Pfam" id="PF01926"/>
    </source>
</evidence>
<evidence type="ECO:0000313" key="7">
    <source>
        <dbReference type="EMBL" id="CAA6826518.1"/>
    </source>
</evidence>
<evidence type="ECO:0000256" key="1">
    <source>
        <dbReference type="ARBA" id="ARBA00004141"/>
    </source>
</evidence>
<dbReference type="InterPro" id="IPR027417">
    <property type="entry name" value="P-loop_NTPase"/>
</dbReference>
<feature type="compositionally biased region" description="Basic and acidic residues" evidence="5">
    <location>
        <begin position="45"/>
        <end position="56"/>
    </location>
</feature>
<dbReference type="GO" id="GO:0016020">
    <property type="term" value="C:membrane"/>
    <property type="evidence" value="ECO:0007669"/>
    <property type="project" value="UniProtKB-SubCell"/>
</dbReference>
<evidence type="ECO:0000256" key="2">
    <source>
        <dbReference type="ARBA" id="ARBA00022692"/>
    </source>
</evidence>
<reference evidence="7" key="1">
    <citation type="submission" date="2020-01" db="EMBL/GenBank/DDBJ databases">
        <authorList>
            <person name="Meier V. D."/>
            <person name="Meier V D."/>
        </authorList>
    </citation>
    <scope>NUCLEOTIDE SEQUENCE</scope>
    <source>
        <strain evidence="7">HLG_WM_MAG_09</strain>
    </source>
</reference>
<protein>
    <submittedName>
        <fullName evidence="7">GTP-binding protein HSR1</fullName>
    </submittedName>
</protein>
<dbReference type="GO" id="GO:0030488">
    <property type="term" value="P:tRNA methylation"/>
    <property type="evidence" value="ECO:0007669"/>
    <property type="project" value="TreeGrafter"/>
</dbReference>
<dbReference type="PANTHER" id="PTHR42714">
    <property type="entry name" value="TRNA MODIFICATION GTPASE GTPBP3"/>
    <property type="match status" value="1"/>
</dbReference>
<dbReference type="NCBIfam" id="TIGR00231">
    <property type="entry name" value="small_GTP"/>
    <property type="match status" value="1"/>
</dbReference>
<dbReference type="InterPro" id="IPR005225">
    <property type="entry name" value="Small_GTP-bd"/>
</dbReference>
<accession>A0A6S6UEA8</accession>
<sequence>MEFWKNIQKHIPDWASTNPFSDDNAAKKTATDTASTRETSELAPETDKTVSEEKPETGNSHLQLATESIRQLLEDKRIPDSVRNVLSDDYSQVQSMLDKLEHGHIHISVFGRVSVGKSSLLNALLGKEEFSVSVLHGETKVSNIQNWEEYEDGGLFLIDTPGINEVDGEDRERMAHEVAERSDLVLFVVDSDLTDVELKALQTVAAGHRPTLLIVNKADRYTEKEQRELRAIIRDRTHGIVAPENIVFTTAQSSHQVIITIDEDGNENETTRSRPTDIANLKTRLWDILESEGKTLAALNASLFAGNLSNEVGQRILEVKRELGQKTIRMYCLSKGMAVALNPIPVADLVAAAAIDAGMIVHLSRLYGLPMSTSEAGELIRTILGHLLLLMGTAWAIHLLSSALKLTTGGLSTVLTAATQGAIAWYSTLVVGSVAERWLANGKSWGDAGPKLAVQQILDSLDRDSVVAEARDEILTYMRKTIKN</sequence>
<dbReference type="AlphaFoldDB" id="A0A6S6UEA8"/>
<dbReference type="Gene3D" id="3.40.50.300">
    <property type="entry name" value="P-loop containing nucleotide triphosphate hydrolases"/>
    <property type="match status" value="1"/>
</dbReference>
<gene>
    <name evidence="7" type="ORF">HELGO_WM18738</name>
</gene>
<dbReference type="InterPro" id="IPR006073">
    <property type="entry name" value="GTP-bd"/>
</dbReference>
<evidence type="ECO:0000256" key="5">
    <source>
        <dbReference type="SAM" id="MobiDB-lite"/>
    </source>
</evidence>
<organism evidence="7">
    <name type="scientific">uncultured Thiotrichaceae bacterium</name>
    <dbReference type="NCBI Taxonomy" id="298394"/>
    <lineage>
        <taxon>Bacteria</taxon>
        <taxon>Pseudomonadati</taxon>
        <taxon>Pseudomonadota</taxon>
        <taxon>Gammaproteobacteria</taxon>
        <taxon>Thiotrichales</taxon>
        <taxon>Thiotrichaceae</taxon>
        <taxon>environmental samples</taxon>
    </lineage>
</organism>
<dbReference type="Pfam" id="PF01926">
    <property type="entry name" value="MMR_HSR1"/>
    <property type="match status" value="1"/>
</dbReference>
<dbReference type="GO" id="GO:0002098">
    <property type="term" value="P:tRNA wobble uridine modification"/>
    <property type="evidence" value="ECO:0007669"/>
    <property type="project" value="TreeGrafter"/>
</dbReference>
<dbReference type="Pfam" id="PF05128">
    <property type="entry name" value="DUF697"/>
    <property type="match status" value="1"/>
</dbReference>
<keyword evidence="4" id="KW-0472">Membrane</keyword>
<dbReference type="GO" id="GO:0005737">
    <property type="term" value="C:cytoplasm"/>
    <property type="evidence" value="ECO:0007669"/>
    <property type="project" value="TreeGrafter"/>
</dbReference>
<proteinExistence type="predicted"/>
<dbReference type="GO" id="GO:0005525">
    <property type="term" value="F:GTP binding"/>
    <property type="evidence" value="ECO:0007669"/>
    <property type="project" value="InterPro"/>
</dbReference>
<evidence type="ECO:0000256" key="4">
    <source>
        <dbReference type="ARBA" id="ARBA00023136"/>
    </source>
</evidence>
<keyword evidence="3" id="KW-1133">Transmembrane helix</keyword>
<feature type="region of interest" description="Disordered" evidence="5">
    <location>
        <begin position="14"/>
        <end position="62"/>
    </location>
</feature>
<dbReference type="InterPro" id="IPR021147">
    <property type="entry name" value="DUF697"/>
</dbReference>
<dbReference type="CDD" id="cd00880">
    <property type="entry name" value="Era_like"/>
    <property type="match status" value="1"/>
</dbReference>
<dbReference type="PANTHER" id="PTHR42714:SF6">
    <property type="entry name" value="TRANSLATION INITIATION FACTOR IF-2"/>
    <property type="match status" value="1"/>
</dbReference>
<name>A0A6S6UEA8_9GAMM</name>